<feature type="transmembrane region" description="Helical" evidence="1">
    <location>
        <begin position="1516"/>
        <end position="1536"/>
    </location>
</feature>
<keyword evidence="1" id="KW-0812">Transmembrane</keyword>
<evidence type="ECO:0000313" key="3">
    <source>
        <dbReference type="EMBL" id="KAJ5070429.1"/>
    </source>
</evidence>
<name>A0A9Q0LDK1_ANAIG</name>
<feature type="transmembrane region" description="Helical" evidence="1">
    <location>
        <begin position="1660"/>
        <end position="1680"/>
    </location>
</feature>
<dbReference type="OMA" id="SENSICW"/>
<dbReference type="Proteomes" id="UP001149090">
    <property type="component" value="Unassembled WGS sequence"/>
</dbReference>
<feature type="transmembrane region" description="Helical" evidence="1">
    <location>
        <begin position="1817"/>
        <end position="1837"/>
    </location>
</feature>
<feature type="domain" description="Tyrosine-protein kinase ephrin type A/B receptor-like" evidence="2">
    <location>
        <begin position="1344"/>
        <end position="1392"/>
    </location>
</feature>
<keyword evidence="1" id="KW-1133">Transmembrane helix</keyword>
<keyword evidence="3" id="KW-0675">Receptor</keyword>
<evidence type="ECO:0000313" key="4">
    <source>
        <dbReference type="Proteomes" id="UP001149090"/>
    </source>
</evidence>
<dbReference type="CDD" id="cd00185">
    <property type="entry name" value="TNFRSF"/>
    <property type="match status" value="1"/>
</dbReference>
<keyword evidence="4" id="KW-1185">Reference proteome</keyword>
<proteinExistence type="predicted"/>
<feature type="transmembrane region" description="Helical" evidence="1">
    <location>
        <begin position="1711"/>
        <end position="1736"/>
    </location>
</feature>
<feature type="transmembrane region" description="Helical" evidence="1">
    <location>
        <begin position="1849"/>
        <end position="1871"/>
    </location>
</feature>
<feature type="transmembrane region" description="Helical" evidence="1">
    <location>
        <begin position="1574"/>
        <end position="1596"/>
    </location>
</feature>
<dbReference type="PANTHER" id="PTHR11319:SF35">
    <property type="entry name" value="OUTER MEMBRANE PROTEIN PMPC-RELATED"/>
    <property type="match status" value="1"/>
</dbReference>
<comment type="caution">
    <text evidence="3">The sequence shown here is derived from an EMBL/GenBank/DDBJ whole genome shotgun (WGS) entry which is preliminary data.</text>
</comment>
<dbReference type="Pfam" id="PF07699">
    <property type="entry name" value="Ephrin_rec_like"/>
    <property type="match status" value="2"/>
</dbReference>
<dbReference type="InterPro" id="IPR009030">
    <property type="entry name" value="Growth_fac_rcpt_cys_sf"/>
</dbReference>
<dbReference type="PANTHER" id="PTHR11319">
    <property type="entry name" value="G PROTEIN-COUPLED RECEPTOR-RELATED"/>
    <property type="match status" value="1"/>
</dbReference>
<sequence length="2035" mass="230175">MICCDFDPFPTNMSELYSGKNYYLQPNESYYINNTVSNFSDITIFCLEELNESTSIYGDVTFENCTNIVFNGSNCGTNFTFRPQMIIRVGSSFIFDSISFGLTSHMLVTDSYVELLNCNITELSDQGSFIFSTNSNFLVESLIDENPVYMQKFFFDALDKSGASLTMNGCEGNFFFSINRIPINLINCNPAEFWIENINLTFNTTEVELRYLTLKNSSIEISNLTTSTLSIWGNSSITGDVLNVNTSLDFHGYPLNSQIIDSSLIFTGTNFTTDETQIKIQKDCFILSSNCSFETSGLSLILNNSNLEINQNLTIKRLDFIGVTSLNGLGTLQITNNLFFNETGVKIINSSLQILSLGNSDTYSEFDNYIKLYNNFSINTYLNLVHLPNISLENFNANLELYSNQPNTNYTIPIISINGGSISANNSILLFVENRTRFDSNFSSINYINISSPFTTFNGIGSLYFQNSSLNSPITNFEDGSNYQIYGNGIFSIQQLSVGGNLSISSVLEGEIIQINETGNLVLSYLNTSIFKNTNIILNGFLKIENSELADPFMILNCNSENEYPLTLNQVNLTFSNIQPNLPSLKIRSSNITGFNSILQNVLIEGTNYFSNSYITIEYGKIQAKENIQSTLNLNSSNIFFGSYSGLDLNSNSNLTIFSINHTFLDFTNNQGQDNLNFSVIYGSTLELQNVDLEINGDVISDLSGGISLYGSILRIYNYYYGSIGRLEIHDSSAEAHLETDIFLNYLNLIKGKLNFTKITTNFSYSKLIFGDGTPESFVNENRTDQSLISSSGIVEINGGAIFNNIKFDIKNTSNLIIKTYSLTNIDYLSEIVNEGNMIINPNYTTLSNENKEEEEKFFVGSPTQVYFNFSVDNRGNINVNSPLVTFFDQEVSSSGIIEVYNNVTFQKGLNLSKSAKIKGMGSFQQQINIAADLNIYDEVQIDFVHIIVSGQINFFDSEYFITISNSTLEGNSFNTENGTKISFFDSVFQIPPIFGILEYDNSVSLIHDTAFIEFDNQGVFLIESSIFSLGSTNYYNYGNFSAYDSQIILHSLYSHEHFELNNSTLNVAAASILDNTNVKNNISAITYLTNSTINVVNFKTVTFNGSFIIQEGIILSGDFNLSSNTNITFKLKNDLSYLSIDQVLEIDGQIWFDLLPESEGSPRYYPYNAIYLIAFYPFNVEKLQSQDEQYIEFSQDGNWIKAKVKGCPKGQYSRGFDQKCIDCANGTYNNEYGAFSCIPCKPGYVANDTAQAECTPCGLGYYQSAQEQTECFECLPGTFSSKNGSANCEECSPGQYNTDNRSTGCQLCGTGNFSDNPTKCEYCPKGTFNPQEGSATCYPCFSGTYNDLLGQRFCIACGRDTYQDEMGKEICKSCPANSETNVYGASDIDDCLCSVGYYGIASEVCKLCPKGTVCNDVGILFPSAEEGFWHSDSDPATFLECSVKEACPGGGTNKCNSELGYSGNLCAACLKGFYKFGEQCMKCPNNQKNRLILVGFLIVFLCLFLFIIARKIKNYFASFSIMFSFLQVLAVISGLKLNWPSSIESTWRSISIFNFNIDFLAVECSLPLTYTQKWILCMVFPFILFFVLLFVYFLVFIHSKIVEKCGAGFMRKFPRFCSKPSRKTTNKYIYIFPWLRFKISQFFTHGFGKEQRKSLHNNLINSYTTILSFVYLFLSYKVLQIFDCKKQSEGTYTFGGDPALFCYDKWWKDILPWAILFLVLYVFGIPFILMILFFVSSKKLDEETFDLRFGLLCARYTKEWFFWEIFVMIRKLFLTIAQLFLSFDSVIQPVICVIVLLFALVLQIHAKPFISDRHNTLEFVLICFSEIILFSGMVFVSNDLEETSAKGILATVIVVLIWVSFSTLIIMILFEIRHRVRVHKGKDVDEVQKSIEIASGQTILKFLASKPSFFLIWDWILESSDHKNKSHREFFQQIKDYYNSKETEKQKLKIDQFWKTILPKWKDSFYLIIKAWFIQASLQEKIQFTNLLTKIRFEGLLYLNSNTNFTPKDIKKSKRLTNKFFKQNLSLNQSKKTN</sequence>
<reference evidence="3" key="1">
    <citation type="submission" date="2022-10" db="EMBL/GenBank/DDBJ databases">
        <title>Novel sulphate-reducing endosymbionts in the free-living metamonad Anaeramoeba.</title>
        <authorList>
            <person name="Jerlstrom-Hultqvist J."/>
            <person name="Cepicka I."/>
            <person name="Gallot-Lavallee L."/>
            <person name="Salas-Leiva D."/>
            <person name="Curtis B.A."/>
            <person name="Zahonova K."/>
            <person name="Pipaliya S."/>
            <person name="Dacks J."/>
            <person name="Roger A.J."/>
        </authorList>
    </citation>
    <scope>NUCLEOTIDE SEQUENCE</scope>
    <source>
        <strain evidence="3">BMAN</strain>
    </source>
</reference>
<feature type="transmembrane region" description="Helical" evidence="1">
    <location>
        <begin position="1787"/>
        <end position="1805"/>
    </location>
</feature>
<evidence type="ECO:0000256" key="1">
    <source>
        <dbReference type="SAM" id="Phobius"/>
    </source>
</evidence>
<dbReference type="Gene3D" id="2.10.50.10">
    <property type="entry name" value="Tumor Necrosis Factor Receptor, subunit A, domain 2"/>
    <property type="match status" value="3"/>
</dbReference>
<dbReference type="SUPFAM" id="SSF57184">
    <property type="entry name" value="Growth factor receptor domain"/>
    <property type="match status" value="2"/>
</dbReference>
<accession>A0A9Q0LDK1</accession>
<gene>
    <name evidence="3" type="ORF">M0811_10901</name>
</gene>
<dbReference type="SMART" id="SM01411">
    <property type="entry name" value="Ephrin_rec_like"/>
    <property type="match status" value="6"/>
</dbReference>
<dbReference type="InterPro" id="IPR011641">
    <property type="entry name" value="Tyr-kin_ephrin_A/B_rcpt-like"/>
</dbReference>
<dbReference type="OrthoDB" id="413581at2759"/>
<evidence type="ECO:0000259" key="2">
    <source>
        <dbReference type="Pfam" id="PF07699"/>
    </source>
</evidence>
<keyword evidence="1" id="KW-0472">Membrane</keyword>
<dbReference type="EMBL" id="JAPDFW010000095">
    <property type="protein sequence ID" value="KAJ5070429.1"/>
    <property type="molecule type" value="Genomic_DNA"/>
</dbReference>
<organism evidence="3 4">
    <name type="scientific">Anaeramoeba ignava</name>
    <name type="common">Anaerobic marine amoeba</name>
    <dbReference type="NCBI Taxonomy" id="1746090"/>
    <lineage>
        <taxon>Eukaryota</taxon>
        <taxon>Metamonada</taxon>
        <taxon>Anaeramoebidae</taxon>
        <taxon>Anaeramoeba</taxon>
    </lineage>
</organism>
<protein>
    <submittedName>
        <fullName evidence="3">G protein-coupled receptor-related</fullName>
    </submittedName>
</protein>
<feature type="domain" description="Tyrosine-protein kinase ephrin type A/B receptor-like" evidence="2">
    <location>
        <begin position="1244"/>
        <end position="1287"/>
    </location>
</feature>
<feature type="transmembrane region" description="Helical" evidence="1">
    <location>
        <begin position="1761"/>
        <end position="1781"/>
    </location>
</feature>
<feature type="transmembrane region" description="Helical" evidence="1">
    <location>
        <begin position="1492"/>
        <end position="1509"/>
    </location>
</feature>